<feature type="compositionally biased region" description="Acidic residues" evidence="1">
    <location>
        <begin position="255"/>
        <end position="265"/>
    </location>
</feature>
<reference evidence="4 5" key="1">
    <citation type="submission" date="2023-05" db="EMBL/GenBank/DDBJ databases">
        <title>B98-5 Cell Line De Novo Hybrid Assembly: An Optical Mapping Approach.</title>
        <authorList>
            <person name="Kananen K."/>
            <person name="Auerbach J.A."/>
            <person name="Kautto E."/>
            <person name="Blachly J.S."/>
        </authorList>
    </citation>
    <scope>NUCLEOTIDE SEQUENCE [LARGE SCALE GENOMIC DNA]</scope>
    <source>
        <strain evidence="4">B95-8</strain>
        <tissue evidence="4">Cell line</tissue>
    </source>
</reference>
<dbReference type="PANTHER" id="PTHR15256:SF6">
    <property type="entry name" value="INTEGRAL MEMBRANE PROTEIN DGCR2_IDD"/>
    <property type="match status" value="1"/>
</dbReference>
<evidence type="ECO:0000313" key="5">
    <source>
        <dbReference type="Proteomes" id="UP001266305"/>
    </source>
</evidence>
<name>A0ABQ9WJH9_SAGOE</name>
<evidence type="ECO:0000259" key="3">
    <source>
        <dbReference type="PROSITE" id="PS01208"/>
    </source>
</evidence>
<dbReference type="PANTHER" id="PTHR15256">
    <property type="entry name" value="INTEGRAL MEMBRANE PROTEIN DGCR2/IDD"/>
    <property type="match status" value="1"/>
</dbReference>
<keyword evidence="2" id="KW-0812">Transmembrane</keyword>
<dbReference type="SMART" id="SM00214">
    <property type="entry name" value="VWC"/>
    <property type="match status" value="1"/>
</dbReference>
<evidence type="ECO:0000256" key="1">
    <source>
        <dbReference type="SAM" id="MobiDB-lite"/>
    </source>
</evidence>
<sequence length="341" mass="37059">MLIAGQTCVDIKDNVVDEGFYFTPKGDDPCLSCTCHGGEPEMCVAALCERPQGCQQYRKDPKECCKFMCLDPDGNSLFDSMASGMRLVVSCISSFLILSLLLFMVHRLRQRRRERIESLIGANCESPLRATALGREGQRQVEGPLVRFEDHMLWGLRHRLLARKVLAKTLLIPAEPQVHHFNLGRRIPGFDYGPDGFGTGLTPLHLSDDGEGGTFHFHDPPPPYTAYKYPDIGQPDDPPPPYEASIHPDSVFYDPADDDAFEPDEVSLPAPGDGGSEGALPRRLEQPLPTAGVSLADLEDSADSSSALLVPPNPAQSGSTPVAEALPAGGRHSRSSLNTVV</sequence>
<accession>A0ABQ9WJH9</accession>
<feature type="region of interest" description="Disordered" evidence="1">
    <location>
        <begin position="208"/>
        <end position="341"/>
    </location>
</feature>
<dbReference type="InterPro" id="IPR042378">
    <property type="entry name" value="IDD"/>
</dbReference>
<keyword evidence="2" id="KW-0472">Membrane</keyword>
<protein>
    <submittedName>
        <fullName evidence="4">Integral membrane protein dgcr2/IDD</fullName>
    </submittedName>
</protein>
<proteinExistence type="predicted"/>
<comment type="caution">
    <text evidence="4">The sequence shown here is derived from an EMBL/GenBank/DDBJ whole genome shotgun (WGS) entry which is preliminary data.</text>
</comment>
<dbReference type="EMBL" id="JASSZA010000001">
    <property type="protein sequence ID" value="KAK2121635.1"/>
    <property type="molecule type" value="Genomic_DNA"/>
</dbReference>
<dbReference type="InterPro" id="IPR001007">
    <property type="entry name" value="VWF_dom"/>
</dbReference>
<feature type="transmembrane region" description="Helical" evidence="2">
    <location>
        <begin position="87"/>
        <end position="105"/>
    </location>
</feature>
<dbReference type="Proteomes" id="UP001266305">
    <property type="component" value="Unassembled WGS sequence"/>
</dbReference>
<evidence type="ECO:0000256" key="2">
    <source>
        <dbReference type="SAM" id="Phobius"/>
    </source>
</evidence>
<feature type="domain" description="VWFC" evidence="3">
    <location>
        <begin position="30"/>
        <end position="69"/>
    </location>
</feature>
<dbReference type="PROSITE" id="PS01208">
    <property type="entry name" value="VWFC_1"/>
    <property type="match status" value="1"/>
</dbReference>
<organism evidence="4 5">
    <name type="scientific">Saguinus oedipus</name>
    <name type="common">Cotton-top tamarin</name>
    <name type="synonym">Oedipomidas oedipus</name>
    <dbReference type="NCBI Taxonomy" id="9490"/>
    <lineage>
        <taxon>Eukaryota</taxon>
        <taxon>Metazoa</taxon>
        <taxon>Chordata</taxon>
        <taxon>Craniata</taxon>
        <taxon>Vertebrata</taxon>
        <taxon>Euteleostomi</taxon>
        <taxon>Mammalia</taxon>
        <taxon>Eutheria</taxon>
        <taxon>Euarchontoglires</taxon>
        <taxon>Primates</taxon>
        <taxon>Haplorrhini</taxon>
        <taxon>Platyrrhini</taxon>
        <taxon>Cebidae</taxon>
        <taxon>Callitrichinae</taxon>
        <taxon>Saguinus</taxon>
    </lineage>
</organism>
<gene>
    <name evidence="4" type="primary">DGCR2_1</name>
    <name evidence="4" type="ORF">P7K49_003021</name>
</gene>
<evidence type="ECO:0000313" key="4">
    <source>
        <dbReference type="EMBL" id="KAK2121635.1"/>
    </source>
</evidence>
<keyword evidence="2" id="KW-1133">Transmembrane helix</keyword>
<keyword evidence="5" id="KW-1185">Reference proteome</keyword>